<keyword evidence="4" id="KW-0812">Transmembrane</keyword>
<evidence type="ECO:0008006" key="7">
    <source>
        <dbReference type="Google" id="ProtNLM"/>
    </source>
</evidence>
<evidence type="ECO:0000256" key="3">
    <source>
        <dbReference type="SAM" id="MobiDB-lite"/>
    </source>
</evidence>
<dbReference type="Proteomes" id="UP000192801">
    <property type="component" value="Unassembled WGS sequence"/>
</dbReference>
<evidence type="ECO:0000256" key="2">
    <source>
        <dbReference type="ARBA" id="ARBA00023136"/>
    </source>
</evidence>
<feature type="region of interest" description="Disordered" evidence="3">
    <location>
        <begin position="1"/>
        <end position="66"/>
    </location>
</feature>
<gene>
    <name evidence="5" type="ORF">BST26_13980</name>
</gene>
<keyword evidence="4" id="KW-1133">Transmembrane helix</keyword>
<feature type="compositionally biased region" description="Acidic residues" evidence="3">
    <location>
        <begin position="1"/>
        <end position="56"/>
    </location>
</feature>
<reference evidence="5 6" key="1">
    <citation type="submission" date="2016-12" db="EMBL/GenBank/DDBJ databases">
        <title>The new phylogeny of genus Mycobacterium.</title>
        <authorList>
            <person name="Tortoli E."/>
            <person name="Trovato A."/>
            <person name="Cirillo D.M."/>
        </authorList>
    </citation>
    <scope>NUCLEOTIDE SEQUENCE [LARGE SCALE GENOMIC DNA]</scope>
    <source>
        <strain evidence="5 6">DSM 45130</strain>
    </source>
</reference>
<keyword evidence="2 4" id="KW-0472">Membrane</keyword>
<comment type="caution">
    <text evidence="5">The sequence shown here is derived from an EMBL/GenBank/DDBJ whole genome shotgun (WGS) entry which is preliminary data.</text>
</comment>
<feature type="transmembrane region" description="Helical" evidence="4">
    <location>
        <begin position="71"/>
        <end position="91"/>
    </location>
</feature>
<dbReference type="OrthoDB" id="3536396at2"/>
<dbReference type="GO" id="GO:0016020">
    <property type="term" value="C:membrane"/>
    <property type="evidence" value="ECO:0007669"/>
    <property type="project" value="UniProtKB-SubCell"/>
</dbReference>
<evidence type="ECO:0000256" key="1">
    <source>
        <dbReference type="ARBA" id="ARBA00004370"/>
    </source>
</evidence>
<dbReference type="STRING" id="444597.BST26_13980"/>
<dbReference type="PANTHER" id="PTHR37042">
    <property type="entry name" value="OUTER MEMBRANE PROTEIN RV1973"/>
    <property type="match status" value="1"/>
</dbReference>
<evidence type="ECO:0000313" key="6">
    <source>
        <dbReference type="Proteomes" id="UP000192801"/>
    </source>
</evidence>
<protein>
    <recommendedName>
        <fullName evidence="7">Mce associated membrane protein</fullName>
    </recommendedName>
</protein>
<sequence length="225" mass="24485">MEPEIIEVESETLESDESPDVDETVEADDESDESEIDIDDAAQDDDPDPADEEAPEDPSHQDGPPSRRARIVVLGVLPAVIIALAGGAGYLKYENAKYRATETARVEAVDTANDSIAKLLSYQPFAVAEQLASAQDLLTGDFRTIYSKEINDKIIPETQKQKISAEARALASSVISASPNRVTTLLFVNQMYAVGDGPETLVSSRFEVTLDLVGGRWLISDMRRV</sequence>
<dbReference type="AlphaFoldDB" id="A0A1X0D9D0"/>
<dbReference type="RefSeq" id="WP_133052956.1">
    <property type="nucleotide sequence ID" value="NZ_AP022618.1"/>
</dbReference>
<comment type="subcellular location">
    <subcellularLocation>
        <location evidence="1">Membrane</location>
    </subcellularLocation>
</comment>
<dbReference type="PANTHER" id="PTHR37042:SF4">
    <property type="entry name" value="OUTER MEMBRANE PROTEIN RV1973"/>
    <property type="match status" value="1"/>
</dbReference>
<proteinExistence type="predicted"/>
<evidence type="ECO:0000313" key="5">
    <source>
        <dbReference type="EMBL" id="ORA68981.1"/>
    </source>
</evidence>
<dbReference type="EMBL" id="MVHS01000034">
    <property type="protein sequence ID" value="ORA68981.1"/>
    <property type="molecule type" value="Genomic_DNA"/>
</dbReference>
<organism evidence="5 6">
    <name type="scientific">Mycolicibacterium insubricum</name>
    <dbReference type="NCBI Taxonomy" id="444597"/>
    <lineage>
        <taxon>Bacteria</taxon>
        <taxon>Bacillati</taxon>
        <taxon>Actinomycetota</taxon>
        <taxon>Actinomycetes</taxon>
        <taxon>Mycobacteriales</taxon>
        <taxon>Mycobacteriaceae</taxon>
        <taxon>Mycolicibacterium</taxon>
    </lineage>
</organism>
<name>A0A1X0D9D0_9MYCO</name>
<evidence type="ECO:0000256" key="4">
    <source>
        <dbReference type="SAM" id="Phobius"/>
    </source>
</evidence>
<accession>A0A1X0D9D0</accession>
<keyword evidence="6" id="KW-1185">Reference proteome</keyword>